<dbReference type="EMBL" id="MFNF01000068">
    <property type="protein sequence ID" value="OGG98814.1"/>
    <property type="molecule type" value="Genomic_DNA"/>
</dbReference>
<dbReference type="Proteomes" id="UP000177583">
    <property type="component" value="Unassembled WGS sequence"/>
</dbReference>
<feature type="signal peptide" evidence="1">
    <location>
        <begin position="1"/>
        <end position="22"/>
    </location>
</feature>
<organism evidence="2 3">
    <name type="scientific">Candidatus Lambdaproteobacteria bacterium RIFOXYD2_FULL_56_26</name>
    <dbReference type="NCBI Taxonomy" id="1817773"/>
    <lineage>
        <taxon>Bacteria</taxon>
        <taxon>Pseudomonadati</taxon>
        <taxon>Pseudomonadota</taxon>
        <taxon>Candidatus Lambdaproteobacteria</taxon>
    </lineage>
</organism>
<name>A0A1F6GL18_9PROT</name>
<gene>
    <name evidence="2" type="ORF">A2557_13540</name>
</gene>
<dbReference type="AlphaFoldDB" id="A0A1F6GL18"/>
<feature type="chain" id="PRO_5009524699" description="Outer membrane protein beta-barrel domain-containing protein" evidence="1">
    <location>
        <begin position="23"/>
        <end position="176"/>
    </location>
</feature>
<reference evidence="2 3" key="1">
    <citation type="journal article" date="2016" name="Nat. Commun.">
        <title>Thousands of microbial genomes shed light on interconnected biogeochemical processes in an aquifer system.</title>
        <authorList>
            <person name="Anantharaman K."/>
            <person name="Brown C.T."/>
            <person name="Hug L.A."/>
            <person name="Sharon I."/>
            <person name="Castelle C.J."/>
            <person name="Probst A.J."/>
            <person name="Thomas B.C."/>
            <person name="Singh A."/>
            <person name="Wilkins M.J."/>
            <person name="Karaoz U."/>
            <person name="Brodie E.L."/>
            <person name="Williams K.H."/>
            <person name="Hubbard S.S."/>
            <person name="Banfield J.F."/>
        </authorList>
    </citation>
    <scope>NUCLEOTIDE SEQUENCE [LARGE SCALE GENOMIC DNA]</scope>
</reference>
<comment type="caution">
    <text evidence="2">The sequence shown here is derived from an EMBL/GenBank/DDBJ whole genome shotgun (WGS) entry which is preliminary data.</text>
</comment>
<sequence>MRSKLLFILALLACWASTPAKAEFFSVGLDTPLSHSFTNSDLESDGVSGFGLQVKFPLMVGLGIEQYDTKIKDSSGSTLATNLYDIFFQLPVPVINITFGGGLGTTDFKCTTCGGVEPFKQASTSSAFVQLGWAILPFFDLHVGMHNTYAKLEPVDGGDKVDVGGKVTTLGLSFGF</sequence>
<protein>
    <recommendedName>
        <fullName evidence="4">Outer membrane protein beta-barrel domain-containing protein</fullName>
    </recommendedName>
</protein>
<proteinExistence type="predicted"/>
<keyword evidence="1" id="KW-0732">Signal</keyword>
<evidence type="ECO:0000256" key="1">
    <source>
        <dbReference type="SAM" id="SignalP"/>
    </source>
</evidence>
<evidence type="ECO:0008006" key="4">
    <source>
        <dbReference type="Google" id="ProtNLM"/>
    </source>
</evidence>
<evidence type="ECO:0000313" key="2">
    <source>
        <dbReference type="EMBL" id="OGG98814.1"/>
    </source>
</evidence>
<evidence type="ECO:0000313" key="3">
    <source>
        <dbReference type="Proteomes" id="UP000177583"/>
    </source>
</evidence>
<accession>A0A1F6GL18</accession>